<protein>
    <submittedName>
        <fullName evidence="5">Cytochrome c</fullName>
    </submittedName>
</protein>
<dbReference type="Pfam" id="PF13435">
    <property type="entry name" value="Cytochrome_C554"/>
    <property type="match status" value="1"/>
</dbReference>
<accession>A0A6V8MNQ6</accession>
<name>A0A6V8MNQ6_9BACT</name>
<evidence type="ECO:0000256" key="2">
    <source>
        <dbReference type="SAM" id="Phobius"/>
    </source>
</evidence>
<keyword evidence="6" id="KW-1185">Reference proteome</keyword>
<dbReference type="Gene3D" id="3.90.10.10">
    <property type="entry name" value="Cytochrome C3"/>
    <property type="match status" value="1"/>
</dbReference>
<dbReference type="PANTHER" id="PTHR35038">
    <property type="entry name" value="DISSIMILATORY SULFITE REDUCTASE SIRA"/>
    <property type="match status" value="1"/>
</dbReference>
<evidence type="ECO:0000313" key="6">
    <source>
        <dbReference type="Proteomes" id="UP000556026"/>
    </source>
</evidence>
<keyword evidence="1 3" id="KW-0732">Signal</keyword>
<dbReference type="PROSITE" id="PS51257">
    <property type="entry name" value="PROKAR_LIPOPROTEIN"/>
    <property type="match status" value="1"/>
</dbReference>
<dbReference type="PANTHER" id="PTHR35038:SF8">
    <property type="entry name" value="C-TYPE POLYHEME CYTOCHROME OMCC"/>
    <property type="match status" value="1"/>
</dbReference>
<dbReference type="InterPro" id="IPR023155">
    <property type="entry name" value="Cyt_c-552/4"/>
</dbReference>
<feature type="domain" description="Cytochrome c-552/4" evidence="4">
    <location>
        <begin position="28"/>
        <end position="72"/>
    </location>
</feature>
<comment type="caution">
    <text evidence="5">The sequence shown here is derived from an EMBL/GenBank/DDBJ whole genome shotgun (WGS) entry which is preliminary data.</text>
</comment>
<keyword evidence="2" id="KW-0812">Transmembrane</keyword>
<dbReference type="RefSeq" id="WP_183356483.1">
    <property type="nucleotide sequence ID" value="NZ_BLXX01000018.1"/>
</dbReference>
<keyword evidence="2" id="KW-0472">Membrane</keyword>
<organism evidence="5 6">
    <name type="scientific">Geomonas silvestris</name>
    <dbReference type="NCBI Taxonomy" id="2740184"/>
    <lineage>
        <taxon>Bacteria</taxon>
        <taxon>Pseudomonadati</taxon>
        <taxon>Thermodesulfobacteriota</taxon>
        <taxon>Desulfuromonadia</taxon>
        <taxon>Geobacterales</taxon>
        <taxon>Geobacteraceae</taxon>
        <taxon>Geomonas</taxon>
    </lineage>
</organism>
<evidence type="ECO:0000313" key="5">
    <source>
        <dbReference type="EMBL" id="GFO61695.1"/>
    </source>
</evidence>
<dbReference type="Proteomes" id="UP000556026">
    <property type="component" value="Unassembled WGS sequence"/>
</dbReference>
<gene>
    <name evidence="5" type="ORF">GMST_40200</name>
</gene>
<evidence type="ECO:0000259" key="4">
    <source>
        <dbReference type="Pfam" id="PF13435"/>
    </source>
</evidence>
<feature type="transmembrane region" description="Helical" evidence="2">
    <location>
        <begin position="246"/>
        <end position="265"/>
    </location>
</feature>
<feature type="chain" id="PRO_5028187841" evidence="3">
    <location>
        <begin position="31"/>
        <end position="272"/>
    </location>
</feature>
<evidence type="ECO:0000256" key="3">
    <source>
        <dbReference type="SAM" id="SignalP"/>
    </source>
</evidence>
<dbReference type="SUPFAM" id="SSF48695">
    <property type="entry name" value="Multiheme cytochromes"/>
    <property type="match status" value="1"/>
</dbReference>
<dbReference type="EMBL" id="BLXX01000018">
    <property type="protein sequence ID" value="GFO61695.1"/>
    <property type="molecule type" value="Genomic_DNA"/>
</dbReference>
<proteinExistence type="predicted"/>
<keyword evidence="2" id="KW-1133">Transmembrane helix</keyword>
<evidence type="ECO:0000256" key="1">
    <source>
        <dbReference type="ARBA" id="ARBA00022729"/>
    </source>
</evidence>
<dbReference type="AlphaFoldDB" id="A0A6V8MNQ6"/>
<dbReference type="InterPro" id="IPR051829">
    <property type="entry name" value="Multiheme_Cytochr_ET"/>
</dbReference>
<sequence length="272" mass="29573">MMMRITFPRTLFVTAALLLGMGASCGPARAEQPETVCIQCHGSLPDRLGAPVKLWRTSVHAENGISCNACHGGDPKDAADAMNRSRGFLGAPKEAEIPAFCGRCHPGVLKDYLASAHGRALGKGGPTCVTCHTNHAVQRASLTLINEKSCSRCHSFERARVIRDAMQQTEGSIVSIDRRIKTYQSQGVDTERLGKSLFAVRNRFHSLFHEVNVAKVQGESAQINAELGKLNRDLKVIEDTRAKRKMAGGIVVAGALLLAVLFHLLKKTYDEK</sequence>
<dbReference type="InterPro" id="IPR036280">
    <property type="entry name" value="Multihaem_cyt_sf"/>
</dbReference>
<reference evidence="6" key="1">
    <citation type="submission" date="2020-06" db="EMBL/GenBank/DDBJ databases">
        <title>Draft genomic sequence of Geomonas sp. Red330.</title>
        <authorList>
            <person name="Itoh H."/>
            <person name="Zhenxing X."/>
            <person name="Ushijima N."/>
            <person name="Masuda Y."/>
            <person name="Shiratori Y."/>
            <person name="Senoo K."/>
        </authorList>
    </citation>
    <scope>NUCLEOTIDE SEQUENCE [LARGE SCALE GENOMIC DNA]</scope>
    <source>
        <strain evidence="6">Red330</strain>
    </source>
</reference>
<feature type="signal peptide" evidence="3">
    <location>
        <begin position="1"/>
        <end position="30"/>
    </location>
</feature>